<dbReference type="Gene3D" id="2.40.420.20">
    <property type="match status" value="1"/>
</dbReference>
<dbReference type="GO" id="GO:1990281">
    <property type="term" value="C:efflux pump complex"/>
    <property type="evidence" value="ECO:0007669"/>
    <property type="project" value="TreeGrafter"/>
</dbReference>
<evidence type="ECO:0000313" key="11">
    <source>
        <dbReference type="Proteomes" id="UP000192761"/>
    </source>
</evidence>
<dbReference type="Proteomes" id="UP000192761">
    <property type="component" value="Unassembled WGS sequence"/>
</dbReference>
<dbReference type="GO" id="GO:0015562">
    <property type="term" value="F:efflux transmembrane transporter activity"/>
    <property type="evidence" value="ECO:0007669"/>
    <property type="project" value="TreeGrafter"/>
</dbReference>
<dbReference type="NCBIfam" id="TIGR01730">
    <property type="entry name" value="RND_mfp"/>
    <property type="match status" value="1"/>
</dbReference>
<dbReference type="AlphaFoldDB" id="A0A1W1X6A8"/>
<dbReference type="Pfam" id="PF25944">
    <property type="entry name" value="Beta-barrel_RND"/>
    <property type="match status" value="1"/>
</dbReference>
<feature type="signal peptide" evidence="6">
    <location>
        <begin position="1"/>
        <end position="28"/>
    </location>
</feature>
<dbReference type="Gene3D" id="2.40.50.100">
    <property type="match status" value="1"/>
</dbReference>
<evidence type="ECO:0000256" key="1">
    <source>
        <dbReference type="ARBA" id="ARBA00004236"/>
    </source>
</evidence>
<evidence type="ECO:0000256" key="2">
    <source>
        <dbReference type="ARBA" id="ARBA00009477"/>
    </source>
</evidence>
<dbReference type="PANTHER" id="PTHR30469:SF36">
    <property type="entry name" value="BLL3903 PROTEIN"/>
    <property type="match status" value="1"/>
</dbReference>
<dbReference type="PROSITE" id="PS51257">
    <property type="entry name" value="PROKAR_LIPOPROTEIN"/>
    <property type="match status" value="1"/>
</dbReference>
<comment type="subcellular location">
    <subcellularLocation>
        <location evidence="1">Cell membrane</location>
    </subcellularLocation>
</comment>
<evidence type="ECO:0000313" key="10">
    <source>
        <dbReference type="EMBL" id="SMC19476.1"/>
    </source>
</evidence>
<feature type="coiled-coil region" evidence="4">
    <location>
        <begin position="109"/>
        <end position="167"/>
    </location>
</feature>
<keyword evidence="6" id="KW-0732">Signal</keyword>
<keyword evidence="4" id="KW-0175">Coiled coil</keyword>
<feature type="chain" id="PRO_5012958312" evidence="6">
    <location>
        <begin position="29"/>
        <end position="390"/>
    </location>
</feature>
<name>A0A1W1X6A8_9NEIS</name>
<feature type="domain" description="Multidrug resistance protein MdtA-like barrel-sandwich hybrid" evidence="7">
    <location>
        <begin position="68"/>
        <end position="210"/>
    </location>
</feature>
<dbReference type="Pfam" id="PF25967">
    <property type="entry name" value="RND-MFP_C"/>
    <property type="match status" value="1"/>
</dbReference>
<dbReference type="InterPro" id="IPR058625">
    <property type="entry name" value="MdtA-like_BSH"/>
</dbReference>
<dbReference type="RefSeq" id="WP_084089168.1">
    <property type="nucleotide sequence ID" value="NZ_FWXD01000003.1"/>
</dbReference>
<comment type="similarity">
    <text evidence="2">Belongs to the membrane fusion protein (MFP) (TC 8.A.1) family.</text>
</comment>
<evidence type="ECO:0000259" key="9">
    <source>
        <dbReference type="Pfam" id="PF25967"/>
    </source>
</evidence>
<dbReference type="EMBL" id="FWXD01000003">
    <property type="protein sequence ID" value="SMC19476.1"/>
    <property type="molecule type" value="Genomic_DNA"/>
</dbReference>
<gene>
    <name evidence="10" type="ORF">SAMN02745857_00713</name>
</gene>
<sequence>MTKVVSPLLLALPVGAVLLVALSGCQRADDAAAAAAKKPRPQQVRAVKTETTDVPLRLSAQGHVMSLNQVDLRPQVSAVLRAIHFKEGDDVKAGQLLFSLDDRDAAASQQKMDANIVQYQAQLVQAERDLLRSRDLATKGFVSPSAIDTAQARVDTLKAQIAAARADSTNARVALTDRRIVAPFSGRTGALNAYPGSLVQPGNTQPLVTLTQLDPISIRFTLPEAELNAVRAAQAEGPVTVTTDLGKGGKLEGKLTFIDNTIDTTSGTIVMKAEFANPKHLLWPGMYTPISIEAGVTHDAVVLPAQALQSGPAGRFVYRIQPDQTVASQPVQLVRVFDERAIVTGVQPGVKVVSEGGQNLRPGVQVQEASGPASKGGNGRASSASQSKSE</sequence>
<keyword evidence="3" id="KW-0813">Transport</keyword>
<evidence type="ECO:0000256" key="4">
    <source>
        <dbReference type="SAM" id="Coils"/>
    </source>
</evidence>
<organism evidence="10 11">
    <name type="scientific">Andreprevotia lacus DSM 23236</name>
    <dbReference type="NCBI Taxonomy" id="1121001"/>
    <lineage>
        <taxon>Bacteria</taxon>
        <taxon>Pseudomonadati</taxon>
        <taxon>Pseudomonadota</taxon>
        <taxon>Betaproteobacteria</taxon>
        <taxon>Neisseriales</taxon>
        <taxon>Chitinibacteraceae</taxon>
        <taxon>Andreprevotia</taxon>
    </lineage>
</organism>
<dbReference type="STRING" id="1121001.SAMN02745857_00713"/>
<feature type="domain" description="Multidrug resistance protein MdtA-like beta-barrel" evidence="8">
    <location>
        <begin position="215"/>
        <end position="295"/>
    </location>
</feature>
<evidence type="ECO:0000259" key="7">
    <source>
        <dbReference type="Pfam" id="PF25917"/>
    </source>
</evidence>
<dbReference type="Gene3D" id="1.10.287.470">
    <property type="entry name" value="Helix hairpin bin"/>
    <property type="match status" value="1"/>
</dbReference>
<feature type="compositionally biased region" description="Polar residues" evidence="5">
    <location>
        <begin position="380"/>
        <end position="390"/>
    </location>
</feature>
<proteinExistence type="inferred from homology"/>
<keyword evidence="11" id="KW-1185">Reference proteome</keyword>
<dbReference type="OrthoDB" id="9783047at2"/>
<protein>
    <submittedName>
        <fullName evidence="10">RND family efflux transporter, MFP subunit</fullName>
    </submittedName>
</protein>
<dbReference type="InterPro" id="IPR058627">
    <property type="entry name" value="MdtA-like_C"/>
</dbReference>
<accession>A0A1W1X6A8</accession>
<dbReference type="Gene3D" id="2.40.30.170">
    <property type="match status" value="1"/>
</dbReference>
<evidence type="ECO:0000256" key="5">
    <source>
        <dbReference type="SAM" id="MobiDB-lite"/>
    </source>
</evidence>
<dbReference type="InterPro" id="IPR058626">
    <property type="entry name" value="MdtA-like_b-barrel"/>
</dbReference>
<dbReference type="PANTHER" id="PTHR30469">
    <property type="entry name" value="MULTIDRUG RESISTANCE PROTEIN MDTA"/>
    <property type="match status" value="1"/>
</dbReference>
<dbReference type="SUPFAM" id="SSF111369">
    <property type="entry name" value="HlyD-like secretion proteins"/>
    <property type="match status" value="1"/>
</dbReference>
<feature type="domain" description="Multidrug resistance protein MdtA-like C-terminal permuted SH3" evidence="9">
    <location>
        <begin position="299"/>
        <end position="358"/>
    </location>
</feature>
<feature type="region of interest" description="Disordered" evidence="5">
    <location>
        <begin position="357"/>
        <end position="390"/>
    </location>
</feature>
<dbReference type="InterPro" id="IPR006143">
    <property type="entry name" value="RND_pump_MFP"/>
</dbReference>
<evidence type="ECO:0000259" key="8">
    <source>
        <dbReference type="Pfam" id="PF25944"/>
    </source>
</evidence>
<dbReference type="Pfam" id="PF25917">
    <property type="entry name" value="BSH_RND"/>
    <property type="match status" value="1"/>
</dbReference>
<evidence type="ECO:0000256" key="6">
    <source>
        <dbReference type="SAM" id="SignalP"/>
    </source>
</evidence>
<evidence type="ECO:0000256" key="3">
    <source>
        <dbReference type="ARBA" id="ARBA00022448"/>
    </source>
</evidence>
<reference evidence="10 11" key="1">
    <citation type="submission" date="2017-04" db="EMBL/GenBank/DDBJ databases">
        <authorList>
            <person name="Afonso C.L."/>
            <person name="Miller P.J."/>
            <person name="Scott M.A."/>
            <person name="Spackman E."/>
            <person name="Goraichik I."/>
            <person name="Dimitrov K.M."/>
            <person name="Suarez D.L."/>
            <person name="Swayne D.E."/>
        </authorList>
    </citation>
    <scope>NUCLEOTIDE SEQUENCE [LARGE SCALE GENOMIC DNA]</scope>
    <source>
        <strain evidence="10 11">DSM 23236</strain>
    </source>
</reference>